<proteinExistence type="predicted"/>
<dbReference type="PANTHER" id="PTHR15137:SF9">
    <property type="entry name" value="TRANSCRIPTION INITIATION FACTOR TFIID SUBUNIT 2"/>
    <property type="match status" value="1"/>
</dbReference>
<organism evidence="2">
    <name type="scientific">Cyprideis torosa</name>
    <dbReference type="NCBI Taxonomy" id="163714"/>
    <lineage>
        <taxon>Eukaryota</taxon>
        <taxon>Metazoa</taxon>
        <taxon>Ecdysozoa</taxon>
        <taxon>Arthropoda</taxon>
        <taxon>Crustacea</taxon>
        <taxon>Oligostraca</taxon>
        <taxon>Ostracoda</taxon>
        <taxon>Podocopa</taxon>
        <taxon>Podocopida</taxon>
        <taxon>Cytherocopina</taxon>
        <taxon>Cytheroidea</taxon>
        <taxon>Cytherideidae</taxon>
        <taxon>Cyprideis</taxon>
    </lineage>
</organism>
<evidence type="ECO:0000313" key="2">
    <source>
        <dbReference type="EMBL" id="CAD7237092.1"/>
    </source>
</evidence>
<feature type="non-terminal residue" evidence="2">
    <location>
        <position position="85"/>
    </location>
</feature>
<dbReference type="GO" id="GO:0006367">
    <property type="term" value="P:transcription initiation at RNA polymerase II promoter"/>
    <property type="evidence" value="ECO:0007669"/>
    <property type="project" value="TreeGrafter"/>
</dbReference>
<dbReference type="GO" id="GO:0003682">
    <property type="term" value="F:chromatin binding"/>
    <property type="evidence" value="ECO:0007669"/>
    <property type="project" value="TreeGrafter"/>
</dbReference>
<dbReference type="AlphaFoldDB" id="A0A7R8WS27"/>
<protein>
    <recommendedName>
        <fullName evidence="1">Transcription initiation factor TFIID subunit 2 Ig-like domain-containing protein</fullName>
    </recommendedName>
</protein>
<name>A0A7R8WS27_9CRUS</name>
<dbReference type="InterPro" id="IPR057345">
    <property type="entry name" value="Ig-like_TAF2"/>
</dbReference>
<dbReference type="EMBL" id="OB684658">
    <property type="protein sequence ID" value="CAD7237092.1"/>
    <property type="molecule type" value="Genomic_DNA"/>
</dbReference>
<feature type="domain" description="Transcription initiation factor TFIID subunit 2 Ig-like" evidence="1">
    <location>
        <begin position="6"/>
        <end position="72"/>
    </location>
</feature>
<dbReference type="Pfam" id="PF25316">
    <property type="entry name" value="TAF2_3rd"/>
    <property type="match status" value="1"/>
</dbReference>
<dbReference type="OrthoDB" id="308861at2759"/>
<evidence type="ECO:0000259" key="1">
    <source>
        <dbReference type="Pfam" id="PF25316"/>
    </source>
</evidence>
<gene>
    <name evidence="2" type="ORF">CTOB1V02_LOCUS14907</name>
</gene>
<dbReference type="PANTHER" id="PTHR15137">
    <property type="entry name" value="TRANSCRIPTION INITIATION FACTOR TFIID"/>
    <property type="match status" value="1"/>
</dbReference>
<sequence>PFFLLLQIEGNHAKMDITCHSRARRNKKKKIPLSTGEEVDMDLSQMDADCPVLWIRIDPDMNQFRKVEMEQPDFMWQVRLVKSTA</sequence>
<dbReference type="InterPro" id="IPR037813">
    <property type="entry name" value="TAF2"/>
</dbReference>
<dbReference type="GO" id="GO:0000976">
    <property type="term" value="F:transcription cis-regulatory region binding"/>
    <property type="evidence" value="ECO:0007669"/>
    <property type="project" value="TreeGrafter"/>
</dbReference>
<dbReference type="GO" id="GO:0005669">
    <property type="term" value="C:transcription factor TFIID complex"/>
    <property type="evidence" value="ECO:0007669"/>
    <property type="project" value="InterPro"/>
</dbReference>
<accession>A0A7R8WS27</accession>
<dbReference type="GO" id="GO:0016251">
    <property type="term" value="F:RNA polymerase II general transcription initiation factor activity"/>
    <property type="evidence" value="ECO:0007669"/>
    <property type="project" value="TreeGrafter"/>
</dbReference>
<reference evidence="2" key="1">
    <citation type="submission" date="2020-11" db="EMBL/GenBank/DDBJ databases">
        <authorList>
            <person name="Tran Van P."/>
        </authorList>
    </citation>
    <scope>NUCLEOTIDE SEQUENCE</scope>
</reference>